<dbReference type="InterPro" id="IPR035169">
    <property type="entry name" value="DUF5318"/>
</dbReference>
<dbReference type="Pfam" id="PF17249">
    <property type="entry name" value="DUF5318"/>
    <property type="match status" value="1"/>
</dbReference>
<name>A0A6J6DVK3_9ZZZZ</name>
<sequence>MSASPISTPIADPAAPRAVLEFALERKSVLAALQSGEPLLDDPFDAHEYLFKAAQFHGELTTRDCPVCESEKLVELRYVYGKELGPYSGRIKSANEINEMAYRFGNLKVFMVEVCQACRWNYLIRSYQVGDGVARRPLRRSRDWLD</sequence>
<dbReference type="AlphaFoldDB" id="A0A6J6DVK3"/>
<evidence type="ECO:0000313" key="1">
    <source>
        <dbReference type="EMBL" id="CAB4567526.1"/>
    </source>
</evidence>
<accession>A0A6J6DVK3</accession>
<organism evidence="1">
    <name type="scientific">freshwater metagenome</name>
    <dbReference type="NCBI Taxonomy" id="449393"/>
    <lineage>
        <taxon>unclassified sequences</taxon>
        <taxon>metagenomes</taxon>
        <taxon>ecological metagenomes</taxon>
    </lineage>
</organism>
<proteinExistence type="predicted"/>
<reference evidence="1" key="1">
    <citation type="submission" date="2020-05" db="EMBL/GenBank/DDBJ databases">
        <authorList>
            <person name="Chiriac C."/>
            <person name="Salcher M."/>
            <person name="Ghai R."/>
            <person name="Kavagutti S V."/>
        </authorList>
    </citation>
    <scope>NUCLEOTIDE SEQUENCE</scope>
</reference>
<dbReference type="EMBL" id="CAEZTT010000003">
    <property type="protein sequence ID" value="CAB4567526.1"/>
    <property type="molecule type" value="Genomic_DNA"/>
</dbReference>
<gene>
    <name evidence="1" type="ORF">UFOPK1726_00081</name>
</gene>
<protein>
    <submittedName>
        <fullName evidence="1">Unannotated protein</fullName>
    </submittedName>
</protein>